<organism evidence="1 2">
    <name type="scientific">Photorhabdus laumondii subsp. laumondii</name>
    <name type="common">Photorhabdus luminescens subsp. laumondii</name>
    <dbReference type="NCBI Taxonomy" id="141679"/>
    <lineage>
        <taxon>Bacteria</taxon>
        <taxon>Pseudomonadati</taxon>
        <taxon>Pseudomonadota</taxon>
        <taxon>Gammaproteobacteria</taxon>
        <taxon>Enterobacterales</taxon>
        <taxon>Morganellaceae</taxon>
        <taxon>Photorhabdus</taxon>
    </lineage>
</organism>
<dbReference type="Proteomes" id="UP000479300">
    <property type="component" value="Unassembled WGS sequence"/>
</dbReference>
<dbReference type="EMBL" id="WSFA01000074">
    <property type="protein sequence ID" value="NDL41238.1"/>
    <property type="molecule type" value="Genomic_DNA"/>
</dbReference>
<proteinExistence type="predicted"/>
<protein>
    <recommendedName>
        <fullName evidence="3">Bacteriophage protein</fullName>
    </recommendedName>
</protein>
<comment type="caution">
    <text evidence="1">The sequence shown here is derived from an EMBL/GenBank/DDBJ whole genome shotgun (WGS) entry which is preliminary data.</text>
</comment>
<reference evidence="1 2" key="1">
    <citation type="submission" date="2019-12" db="EMBL/GenBank/DDBJ databases">
        <title>Engineering Photorhabdus to improve their lethality against agricultural pests.</title>
        <authorList>
            <person name="Machado R.A.R."/>
        </authorList>
    </citation>
    <scope>NUCLEOTIDE SEQUENCE [LARGE SCALE GENOMIC DNA]</scope>
    <source>
        <strain evidence="1 2">EN01</strain>
    </source>
</reference>
<evidence type="ECO:0008006" key="3">
    <source>
        <dbReference type="Google" id="ProtNLM"/>
    </source>
</evidence>
<gene>
    <name evidence="1" type="ORF">GPY51_21425</name>
</gene>
<name>A0A6L9JPN4_PHOLM</name>
<dbReference type="RefSeq" id="WP_162107679.1">
    <property type="nucleotide sequence ID" value="NZ_CAWPHK010000070.1"/>
</dbReference>
<evidence type="ECO:0000313" key="2">
    <source>
        <dbReference type="Proteomes" id="UP000479300"/>
    </source>
</evidence>
<dbReference type="AlphaFoldDB" id="A0A6L9JPN4"/>
<evidence type="ECO:0000313" key="1">
    <source>
        <dbReference type="EMBL" id="NDL41238.1"/>
    </source>
</evidence>
<sequence>MKSGLTVRADKAAAVLESLKKLSGMDVLVGIPAENATREDGEALNNAEIGYLQSTGATVELGGKTTTLHPRPFLDIGIEDTKDRTTLCLKAAAERALEGKQDAAIRELERAGQIAREGAKKVISDGDRLHPLSEKTLQNRRDRGIPGDKPLYDHGYLLRSINYVVRNKNATS</sequence>
<accession>A0A6L9JPN4</accession>